<evidence type="ECO:0000313" key="2">
    <source>
        <dbReference type="EMBL" id="MFC5410759.1"/>
    </source>
</evidence>
<gene>
    <name evidence="2" type="ORF">ACFPMF_15660</name>
</gene>
<dbReference type="EMBL" id="JBHSMA010000004">
    <property type="protein sequence ID" value="MFC5410759.1"/>
    <property type="molecule type" value="Genomic_DNA"/>
</dbReference>
<dbReference type="Proteomes" id="UP001596106">
    <property type="component" value="Unassembled WGS sequence"/>
</dbReference>
<accession>A0ABW0IB74</accession>
<keyword evidence="3" id="KW-1185">Reference proteome</keyword>
<dbReference type="SUPFAM" id="SSF52980">
    <property type="entry name" value="Restriction endonuclease-like"/>
    <property type="match status" value="1"/>
</dbReference>
<proteinExistence type="predicted"/>
<sequence>MPSVYCIRAMYGQYTSRFLNGHYAAVGWLDGQDLARIHDREAIKQLYRDANPLITSNLVIGQHVGQIARFLFDIKPNDYVITPAADTNILHYGQVQENPYFLGTDADGCPFTQRKKISWSSNVIRRGSLSIPMQNTLGSSLTVFQISNDTEFFETIKRPELASPIVIQQSHNHTEVVLKRLLELDATEFELLIMHLLTAVGFEAQHTGQPHDGGVDVRGQLNIANMAKIQLIVQVKRYQINARISAKEVKALRANIPAGAQGAFVTTADFQAAALDIATESGYPRIGTVNGRQLVDLLTEHWPSIPEEFKERLQLKPGLILA</sequence>
<organism evidence="2 3">
    <name type="scientific">Larkinella bovis</name>
    <dbReference type="NCBI Taxonomy" id="683041"/>
    <lineage>
        <taxon>Bacteria</taxon>
        <taxon>Pseudomonadati</taxon>
        <taxon>Bacteroidota</taxon>
        <taxon>Cytophagia</taxon>
        <taxon>Cytophagales</taxon>
        <taxon>Spirosomataceae</taxon>
        <taxon>Larkinella</taxon>
    </lineage>
</organism>
<dbReference type="Gene3D" id="3.40.1350.10">
    <property type="match status" value="1"/>
</dbReference>
<dbReference type="InterPro" id="IPR052906">
    <property type="entry name" value="Type_IV_Methyl-Rstrct_Enzyme"/>
</dbReference>
<protein>
    <submittedName>
        <fullName evidence="2">DUF2034 domain-containing protein</fullName>
    </submittedName>
</protein>
<dbReference type="PANTHER" id="PTHR30015:SF7">
    <property type="entry name" value="TYPE IV METHYL-DIRECTED RESTRICTION ENZYME ECOKMRR"/>
    <property type="match status" value="1"/>
</dbReference>
<evidence type="ECO:0000313" key="3">
    <source>
        <dbReference type="Proteomes" id="UP001596106"/>
    </source>
</evidence>
<comment type="caution">
    <text evidence="2">The sequence shown here is derived from an EMBL/GenBank/DDBJ whole genome shotgun (WGS) entry which is preliminary data.</text>
</comment>
<feature type="domain" description="Restriction endonuclease type IV Mrr" evidence="1">
    <location>
        <begin position="182"/>
        <end position="298"/>
    </location>
</feature>
<evidence type="ECO:0000259" key="1">
    <source>
        <dbReference type="Pfam" id="PF04471"/>
    </source>
</evidence>
<dbReference type="InterPro" id="IPR007560">
    <property type="entry name" value="Restrct_endonuc_IV_Mrr"/>
</dbReference>
<dbReference type="PANTHER" id="PTHR30015">
    <property type="entry name" value="MRR RESTRICTION SYSTEM PROTEIN"/>
    <property type="match status" value="1"/>
</dbReference>
<dbReference type="RefSeq" id="WP_379846752.1">
    <property type="nucleotide sequence ID" value="NZ_JBHSMA010000004.1"/>
</dbReference>
<dbReference type="InterPro" id="IPR011335">
    <property type="entry name" value="Restrct_endonuc-II-like"/>
</dbReference>
<dbReference type="Pfam" id="PF04471">
    <property type="entry name" value="Mrr_cat"/>
    <property type="match status" value="1"/>
</dbReference>
<name>A0ABW0IB74_9BACT</name>
<reference evidence="3" key="1">
    <citation type="journal article" date="2019" name="Int. J. Syst. Evol. Microbiol.">
        <title>The Global Catalogue of Microorganisms (GCM) 10K type strain sequencing project: providing services to taxonomists for standard genome sequencing and annotation.</title>
        <authorList>
            <consortium name="The Broad Institute Genomics Platform"/>
            <consortium name="The Broad Institute Genome Sequencing Center for Infectious Disease"/>
            <person name="Wu L."/>
            <person name="Ma J."/>
        </authorList>
    </citation>
    <scope>NUCLEOTIDE SEQUENCE [LARGE SCALE GENOMIC DNA]</scope>
    <source>
        <strain evidence="3">CCUG 55250</strain>
    </source>
</reference>
<dbReference type="InterPro" id="IPR011856">
    <property type="entry name" value="tRNA_endonuc-like_dom_sf"/>
</dbReference>